<feature type="compositionally biased region" description="Basic and acidic residues" evidence="1">
    <location>
        <begin position="297"/>
        <end position="319"/>
    </location>
</feature>
<feature type="compositionally biased region" description="Low complexity" evidence="1">
    <location>
        <begin position="100"/>
        <end position="119"/>
    </location>
</feature>
<dbReference type="SUPFAM" id="SSF47413">
    <property type="entry name" value="lambda repressor-like DNA-binding domains"/>
    <property type="match status" value="1"/>
</dbReference>
<dbReference type="InterPro" id="IPR001387">
    <property type="entry name" value="Cro/C1-type_HTH"/>
</dbReference>
<evidence type="ECO:0000259" key="2">
    <source>
        <dbReference type="SMART" id="SM00530"/>
    </source>
</evidence>
<sequence>MTKDDGEGSFAAMLRELKGRSGQSYGTLAKRLHVSTSTLHRYCNGDAVPAEFAPAERLGRFCGAKPDELVELHRRWILASAARSGKKRPAGGEREEAPEPETAAVPTPGAASAASGTRAEPTPGPEPEQTAKSPSEPVSGGTAGRQPEWARDAAAASSATAMEPPAPEMIYTPPAVHPDEAAAGNAAHSVPVPADLTPDERAARNAAAPPPAKRAPRPAARADREAAGNAASAVPPKASRQRRPLLIAAAVAVVAALAATATYGLSGDDAANRVTTARDGKTQNDDAPGDGTPSATAKEKEKETGKKADGKEKDGEKDASASPGKGGQAPSGDPSAGSGSGHSGDGIPLTANVRPYVWGDELPCFQTFLINRPPENMPGTPQTGDTVGWARGLGGVDAEHSRIGVVVRGTEKEPVVLEALRVQVVGRGPALGWQHYNPSGGCGGGLTPSSYSIALDNTSPVVKAVPGEQAGKTIPAKPFPRTVSSTEPEALAIRADAVSCDCSWYLELDWSSGKRSGTLPINDGGRPFRTSGAAAKTTYTYGGDPAKWWGDS</sequence>
<dbReference type="RefSeq" id="WP_345077371.1">
    <property type="nucleotide sequence ID" value="NZ_BAAAWG010000002.1"/>
</dbReference>
<comment type="caution">
    <text evidence="3">The sequence shown here is derived from an EMBL/GenBank/DDBJ whole genome shotgun (WGS) entry which is preliminary data.</text>
</comment>
<evidence type="ECO:0000313" key="3">
    <source>
        <dbReference type="EMBL" id="MFC5894996.1"/>
    </source>
</evidence>
<name>A0ABW1FNM8_9ACTN</name>
<evidence type="ECO:0000256" key="1">
    <source>
        <dbReference type="SAM" id="MobiDB-lite"/>
    </source>
</evidence>
<reference evidence="4" key="1">
    <citation type="journal article" date="2019" name="Int. J. Syst. Evol. Microbiol.">
        <title>The Global Catalogue of Microorganisms (GCM) 10K type strain sequencing project: providing services to taxonomists for standard genome sequencing and annotation.</title>
        <authorList>
            <consortium name="The Broad Institute Genomics Platform"/>
            <consortium name="The Broad Institute Genome Sequencing Center for Infectious Disease"/>
            <person name="Wu L."/>
            <person name="Ma J."/>
        </authorList>
    </citation>
    <scope>NUCLEOTIDE SEQUENCE [LARGE SCALE GENOMIC DNA]</scope>
    <source>
        <strain evidence="4">CGMCC 1.15809</strain>
    </source>
</reference>
<protein>
    <submittedName>
        <fullName evidence="3">Helix-turn-helix domain-containing protein</fullName>
    </submittedName>
</protein>
<dbReference type="Pfam" id="PF13560">
    <property type="entry name" value="HTH_31"/>
    <property type="match status" value="1"/>
</dbReference>
<dbReference type="SMART" id="SM00530">
    <property type="entry name" value="HTH_XRE"/>
    <property type="match status" value="1"/>
</dbReference>
<feature type="region of interest" description="Disordered" evidence="1">
    <location>
        <begin position="82"/>
        <end position="242"/>
    </location>
</feature>
<accession>A0ABW1FNM8</accession>
<dbReference type="EMBL" id="JBHSPW010000009">
    <property type="protein sequence ID" value="MFC5894996.1"/>
    <property type="molecule type" value="Genomic_DNA"/>
</dbReference>
<feature type="compositionally biased region" description="Low complexity" evidence="1">
    <location>
        <begin position="153"/>
        <end position="163"/>
    </location>
</feature>
<evidence type="ECO:0000313" key="4">
    <source>
        <dbReference type="Proteomes" id="UP001596241"/>
    </source>
</evidence>
<dbReference type="InterPro" id="IPR010982">
    <property type="entry name" value="Lambda_DNA-bd_dom_sf"/>
</dbReference>
<dbReference type="CDD" id="cd00093">
    <property type="entry name" value="HTH_XRE"/>
    <property type="match status" value="1"/>
</dbReference>
<feature type="region of interest" description="Disordered" evidence="1">
    <location>
        <begin position="277"/>
        <end position="347"/>
    </location>
</feature>
<keyword evidence="4" id="KW-1185">Reference proteome</keyword>
<proteinExistence type="predicted"/>
<dbReference type="Gene3D" id="1.10.260.40">
    <property type="entry name" value="lambda repressor-like DNA-binding domains"/>
    <property type="match status" value="1"/>
</dbReference>
<dbReference type="Proteomes" id="UP001596241">
    <property type="component" value="Unassembled WGS sequence"/>
</dbReference>
<feature type="domain" description="HTH cro/C1-type" evidence="2">
    <location>
        <begin position="13"/>
        <end position="69"/>
    </location>
</feature>
<organism evidence="3 4">
    <name type="scientific">Streptomyces ramulosus</name>
    <dbReference type="NCBI Taxonomy" id="47762"/>
    <lineage>
        <taxon>Bacteria</taxon>
        <taxon>Bacillati</taxon>
        <taxon>Actinomycetota</taxon>
        <taxon>Actinomycetes</taxon>
        <taxon>Kitasatosporales</taxon>
        <taxon>Streptomycetaceae</taxon>
        <taxon>Streptomyces</taxon>
    </lineage>
</organism>
<gene>
    <name evidence="3" type="ORF">ACFP3M_19540</name>
</gene>